<dbReference type="PANTHER" id="PTHR30086">
    <property type="entry name" value="ARGININE EXPORTER PROTEIN ARGO"/>
    <property type="match status" value="1"/>
</dbReference>
<keyword evidence="3 6" id="KW-0812">Transmembrane</keyword>
<dbReference type="InterPro" id="IPR001123">
    <property type="entry name" value="LeuE-type"/>
</dbReference>
<feature type="transmembrane region" description="Helical" evidence="6">
    <location>
        <begin position="189"/>
        <end position="207"/>
    </location>
</feature>
<dbReference type="GO" id="GO:0005886">
    <property type="term" value="C:plasma membrane"/>
    <property type="evidence" value="ECO:0007669"/>
    <property type="project" value="UniProtKB-SubCell"/>
</dbReference>
<comment type="caution">
    <text evidence="7">The sequence shown here is derived from an EMBL/GenBank/DDBJ whole genome shotgun (WGS) entry which is preliminary data.</text>
</comment>
<dbReference type="OrthoDB" id="679767at2"/>
<feature type="transmembrane region" description="Helical" evidence="6">
    <location>
        <begin position="146"/>
        <end position="168"/>
    </location>
</feature>
<keyword evidence="2" id="KW-1003">Cell membrane</keyword>
<keyword evidence="4 6" id="KW-1133">Transmembrane helix</keyword>
<evidence type="ECO:0000256" key="1">
    <source>
        <dbReference type="ARBA" id="ARBA00004651"/>
    </source>
</evidence>
<evidence type="ECO:0000256" key="6">
    <source>
        <dbReference type="SAM" id="Phobius"/>
    </source>
</evidence>
<evidence type="ECO:0008006" key="9">
    <source>
        <dbReference type="Google" id="ProtNLM"/>
    </source>
</evidence>
<comment type="subcellular location">
    <subcellularLocation>
        <location evidence="1">Cell membrane</location>
        <topology evidence="1">Multi-pass membrane protein</topology>
    </subcellularLocation>
</comment>
<evidence type="ECO:0000313" key="7">
    <source>
        <dbReference type="EMBL" id="GEO09544.1"/>
    </source>
</evidence>
<dbReference type="GO" id="GO:0015171">
    <property type="term" value="F:amino acid transmembrane transporter activity"/>
    <property type="evidence" value="ECO:0007669"/>
    <property type="project" value="TreeGrafter"/>
</dbReference>
<accession>A0A512BC99</accession>
<evidence type="ECO:0000256" key="4">
    <source>
        <dbReference type="ARBA" id="ARBA00022989"/>
    </source>
</evidence>
<feature type="transmembrane region" description="Helical" evidence="6">
    <location>
        <begin position="39"/>
        <end position="59"/>
    </location>
</feature>
<dbReference type="PANTHER" id="PTHR30086:SF20">
    <property type="entry name" value="ARGININE EXPORTER PROTEIN ARGO-RELATED"/>
    <property type="match status" value="1"/>
</dbReference>
<evidence type="ECO:0000256" key="5">
    <source>
        <dbReference type="ARBA" id="ARBA00023136"/>
    </source>
</evidence>
<feature type="transmembrane region" description="Helical" evidence="6">
    <location>
        <begin position="6"/>
        <end position="27"/>
    </location>
</feature>
<protein>
    <recommendedName>
        <fullName evidence="9">Lysine transporter LysE</fullName>
    </recommendedName>
</protein>
<gene>
    <name evidence="7" type="ORF">SAE01_20400</name>
</gene>
<reference evidence="7 8" key="1">
    <citation type="submission" date="2019-07" db="EMBL/GenBank/DDBJ databases">
        <title>Whole genome shotgun sequence of Segetibacter aerophilus NBRC 106135.</title>
        <authorList>
            <person name="Hosoyama A."/>
            <person name="Uohara A."/>
            <person name="Ohji S."/>
            <person name="Ichikawa N."/>
        </authorList>
    </citation>
    <scope>NUCLEOTIDE SEQUENCE [LARGE SCALE GENOMIC DNA]</scope>
    <source>
        <strain evidence="7 8">NBRC 106135</strain>
    </source>
</reference>
<feature type="transmembrane region" description="Helical" evidence="6">
    <location>
        <begin position="71"/>
        <end position="90"/>
    </location>
</feature>
<evidence type="ECO:0000256" key="3">
    <source>
        <dbReference type="ARBA" id="ARBA00022692"/>
    </source>
</evidence>
<name>A0A512BC99_9BACT</name>
<proteinExistence type="predicted"/>
<dbReference type="Proteomes" id="UP000321513">
    <property type="component" value="Unassembled WGS sequence"/>
</dbReference>
<feature type="transmembrane region" description="Helical" evidence="6">
    <location>
        <begin position="111"/>
        <end position="134"/>
    </location>
</feature>
<organism evidence="7 8">
    <name type="scientific">Segetibacter aerophilus</name>
    <dbReference type="NCBI Taxonomy" id="670293"/>
    <lineage>
        <taxon>Bacteria</taxon>
        <taxon>Pseudomonadati</taxon>
        <taxon>Bacteroidota</taxon>
        <taxon>Chitinophagia</taxon>
        <taxon>Chitinophagales</taxon>
        <taxon>Chitinophagaceae</taxon>
        <taxon>Segetibacter</taxon>
    </lineage>
</organism>
<dbReference type="Pfam" id="PF01810">
    <property type="entry name" value="LysE"/>
    <property type="match status" value="1"/>
</dbReference>
<evidence type="ECO:0000256" key="2">
    <source>
        <dbReference type="ARBA" id="ARBA00022475"/>
    </source>
</evidence>
<keyword evidence="8" id="KW-1185">Reference proteome</keyword>
<dbReference type="AlphaFoldDB" id="A0A512BC99"/>
<dbReference type="RefSeq" id="WP_147203671.1">
    <property type="nucleotide sequence ID" value="NZ_BJYT01000007.1"/>
</dbReference>
<keyword evidence="5 6" id="KW-0472">Membrane</keyword>
<evidence type="ECO:0000313" key="8">
    <source>
        <dbReference type="Proteomes" id="UP000321513"/>
    </source>
</evidence>
<dbReference type="EMBL" id="BJYT01000007">
    <property type="protein sequence ID" value="GEO09544.1"/>
    <property type="molecule type" value="Genomic_DNA"/>
</dbReference>
<sequence>MISALLKGLALGLMLSISVGPVIFSIIKQSLNHGHKGGLAFIAGVSASDITIVVISNLFTTMFDNLIEYKVPIGVGGSALLIALGVYITFFKKIKVNAAGLQVIEMETHHYVKIFLSGYFMNLLNPSVIGFWLLTSTSLLVQTQNYRLVVYITCLVIVAGFDFLKVMLAGKIRNKLTPHNIHIINRVSGMILIGFGLALVWGILALGDRLSNMSF</sequence>